<sequence>MTEGFSRADLQALFLDAQLAAVHEHLSSANRNEPGKMLVITDTILKSIASKARGQLRFEIFSLKQLLLHLASSFFDEFDSMELRETRLLICGKRTLNWRYLSHGVVE</sequence>
<evidence type="ECO:0000313" key="1">
    <source>
        <dbReference type="EMBL" id="MBA0635902.1"/>
    </source>
</evidence>
<dbReference type="Proteomes" id="UP000593561">
    <property type="component" value="Unassembled WGS sequence"/>
</dbReference>
<comment type="caution">
    <text evidence="1">The sequence shown here is derived from an EMBL/GenBank/DDBJ whole genome shotgun (WGS) entry which is preliminary data.</text>
</comment>
<organism evidence="1 2">
    <name type="scientific">Gossypium davidsonii</name>
    <name type="common">Davidson's cotton</name>
    <name type="synonym">Gossypium klotzschianum subsp. davidsonii</name>
    <dbReference type="NCBI Taxonomy" id="34287"/>
    <lineage>
        <taxon>Eukaryota</taxon>
        <taxon>Viridiplantae</taxon>
        <taxon>Streptophyta</taxon>
        <taxon>Embryophyta</taxon>
        <taxon>Tracheophyta</taxon>
        <taxon>Spermatophyta</taxon>
        <taxon>Magnoliopsida</taxon>
        <taxon>eudicotyledons</taxon>
        <taxon>Gunneridae</taxon>
        <taxon>Pentapetalae</taxon>
        <taxon>rosids</taxon>
        <taxon>malvids</taxon>
        <taxon>Malvales</taxon>
        <taxon>Malvaceae</taxon>
        <taxon>Malvoideae</taxon>
        <taxon>Gossypium</taxon>
    </lineage>
</organism>
<dbReference type="EMBL" id="JABFAC010243612">
    <property type="protein sequence ID" value="MBA0635902.1"/>
    <property type="molecule type" value="Genomic_DNA"/>
</dbReference>
<keyword evidence="2" id="KW-1185">Reference proteome</keyword>
<accession>A0A7J8TCM4</accession>
<proteinExistence type="predicted"/>
<dbReference type="Gene3D" id="1.10.8.60">
    <property type="match status" value="1"/>
</dbReference>
<gene>
    <name evidence="1" type="ORF">Godav_024853</name>
</gene>
<protein>
    <submittedName>
        <fullName evidence="1">Uncharacterized protein</fullName>
    </submittedName>
</protein>
<evidence type="ECO:0000313" key="2">
    <source>
        <dbReference type="Proteomes" id="UP000593561"/>
    </source>
</evidence>
<dbReference type="AlphaFoldDB" id="A0A7J8TCM4"/>
<reference evidence="1 2" key="1">
    <citation type="journal article" date="2019" name="Genome Biol. Evol.">
        <title>Insights into the evolution of the New World diploid cottons (Gossypium, subgenus Houzingenia) based on genome sequencing.</title>
        <authorList>
            <person name="Grover C.E."/>
            <person name="Arick M.A. 2nd"/>
            <person name="Thrash A."/>
            <person name="Conover J.L."/>
            <person name="Sanders W.S."/>
            <person name="Peterson D.G."/>
            <person name="Frelichowski J.E."/>
            <person name="Scheffler J.A."/>
            <person name="Scheffler B.E."/>
            <person name="Wendel J.F."/>
        </authorList>
    </citation>
    <scope>NUCLEOTIDE SEQUENCE [LARGE SCALE GENOMIC DNA]</scope>
    <source>
        <strain evidence="1">27</strain>
        <tissue evidence="1">Leaf</tissue>
    </source>
</reference>
<name>A0A7J8TCM4_GOSDV</name>